<dbReference type="InterPro" id="IPR001810">
    <property type="entry name" value="F-box_dom"/>
</dbReference>
<dbReference type="SUPFAM" id="SSF52047">
    <property type="entry name" value="RNI-like"/>
    <property type="match status" value="1"/>
</dbReference>
<reference evidence="2" key="1">
    <citation type="submission" date="2024-10" db="EMBL/GenBank/DDBJ databases">
        <authorList>
            <person name="Ryan C."/>
        </authorList>
    </citation>
    <scope>NUCLEOTIDE SEQUENCE [LARGE SCALE GENOMIC DNA]</scope>
</reference>
<evidence type="ECO:0000313" key="3">
    <source>
        <dbReference type="Proteomes" id="UP001497457"/>
    </source>
</evidence>
<dbReference type="AlphaFoldDB" id="A0ABC9AU10"/>
<dbReference type="PANTHER" id="PTHR34223:SF88">
    <property type="entry name" value="OS11G0200950 PROTEIN"/>
    <property type="match status" value="1"/>
</dbReference>
<dbReference type="PANTHER" id="PTHR34223">
    <property type="entry name" value="OS11G0201299 PROTEIN"/>
    <property type="match status" value="1"/>
</dbReference>
<evidence type="ECO:0000259" key="1">
    <source>
        <dbReference type="PROSITE" id="PS50181"/>
    </source>
</evidence>
<sequence>MDSSESVATFVDFFLPSPDARRLFDGMSEGSETGSKRHAAACGVDRLGGLPDDLLLYILSFLPSPDAVRTCVLARRWRNLWKGVPALRISPDTAEGFHGPSALNGFVNHMLLLRDRAPLRVAELNSFHGNDFDASVQYLELWVRYSLLCRVAKLCVASDDDVERWLLPKGLIISRHLRSLELARVITEHDLDFSSCRSLVDLKMEFSGIYCERITSPSLKRLSITECRFLGDVRTQISVLNLTSLLLDDCTGRTPLLESMPLLVDAIVVFPNCSDYCRNGYEVGDCGDELCWGCSNCNYGENICVVLQGLSSCMNLQLAATSKHFIFRKDLMGCPVFSNLKTLLLDEWCMTANLDALICFLQHSPVLQKLTLEFPEIHKKLVEMGASYDLKKKPLVLKDLTVEVNFHEGDEEIYKVLDVLSSYGLPPEKIMIKQYPKIGI</sequence>
<organism evidence="2 3">
    <name type="scientific">Urochloa decumbens</name>
    <dbReference type="NCBI Taxonomy" id="240449"/>
    <lineage>
        <taxon>Eukaryota</taxon>
        <taxon>Viridiplantae</taxon>
        <taxon>Streptophyta</taxon>
        <taxon>Embryophyta</taxon>
        <taxon>Tracheophyta</taxon>
        <taxon>Spermatophyta</taxon>
        <taxon>Magnoliopsida</taxon>
        <taxon>Liliopsida</taxon>
        <taxon>Poales</taxon>
        <taxon>Poaceae</taxon>
        <taxon>PACMAD clade</taxon>
        <taxon>Panicoideae</taxon>
        <taxon>Panicodae</taxon>
        <taxon>Paniceae</taxon>
        <taxon>Melinidinae</taxon>
        <taxon>Urochloa</taxon>
    </lineage>
</organism>
<accession>A0ABC9AU10</accession>
<proteinExistence type="predicted"/>
<protein>
    <recommendedName>
        <fullName evidence="1">F-box domain-containing protein</fullName>
    </recommendedName>
</protein>
<dbReference type="Proteomes" id="UP001497457">
    <property type="component" value="Chromosome 23rd"/>
</dbReference>
<dbReference type="InterPro" id="IPR053197">
    <property type="entry name" value="F-box_SCFL_complex_component"/>
</dbReference>
<name>A0ABC9AU10_9POAL</name>
<dbReference type="SUPFAM" id="SSF81383">
    <property type="entry name" value="F-box domain"/>
    <property type="match status" value="1"/>
</dbReference>
<dbReference type="InterPro" id="IPR036047">
    <property type="entry name" value="F-box-like_dom_sf"/>
</dbReference>
<evidence type="ECO:0000313" key="2">
    <source>
        <dbReference type="EMBL" id="CAL4987257.1"/>
    </source>
</evidence>
<dbReference type="SMART" id="SM00256">
    <property type="entry name" value="FBOX"/>
    <property type="match status" value="1"/>
</dbReference>
<dbReference type="EMBL" id="OZ075133">
    <property type="protein sequence ID" value="CAL4987257.1"/>
    <property type="molecule type" value="Genomic_DNA"/>
</dbReference>
<gene>
    <name evidence="2" type="ORF">URODEC1_LOCUS58738</name>
</gene>
<dbReference type="Pfam" id="PF00646">
    <property type="entry name" value="F-box"/>
    <property type="match status" value="1"/>
</dbReference>
<dbReference type="Gene3D" id="1.20.1280.50">
    <property type="match status" value="1"/>
</dbReference>
<feature type="domain" description="F-box" evidence="1">
    <location>
        <begin position="44"/>
        <end position="80"/>
    </location>
</feature>
<keyword evidence="3" id="KW-1185">Reference proteome</keyword>
<dbReference type="PROSITE" id="PS50181">
    <property type="entry name" value="FBOX"/>
    <property type="match status" value="1"/>
</dbReference>